<dbReference type="InterPro" id="IPR000524">
    <property type="entry name" value="Tscrpt_reg_HTH_GntR"/>
</dbReference>
<evidence type="ECO:0000313" key="7">
    <source>
        <dbReference type="Proteomes" id="UP000305778"/>
    </source>
</evidence>
<organism evidence="6 7">
    <name type="scientific">Actinacidiphila oryziradicis</name>
    <dbReference type="NCBI Taxonomy" id="2571141"/>
    <lineage>
        <taxon>Bacteria</taxon>
        <taxon>Bacillati</taxon>
        <taxon>Actinomycetota</taxon>
        <taxon>Actinomycetes</taxon>
        <taxon>Kitasatosporales</taxon>
        <taxon>Streptomycetaceae</taxon>
        <taxon>Actinacidiphila</taxon>
    </lineage>
</organism>
<dbReference type="InterPro" id="IPR036388">
    <property type="entry name" value="WH-like_DNA-bd_sf"/>
</dbReference>
<keyword evidence="1" id="KW-0805">Transcription regulation</keyword>
<dbReference type="GO" id="GO:0003677">
    <property type="term" value="F:DNA binding"/>
    <property type="evidence" value="ECO:0007669"/>
    <property type="project" value="UniProtKB-KW"/>
</dbReference>
<dbReference type="SUPFAM" id="SSF46785">
    <property type="entry name" value="Winged helix' DNA-binding domain"/>
    <property type="match status" value="1"/>
</dbReference>
<evidence type="ECO:0000256" key="2">
    <source>
        <dbReference type="ARBA" id="ARBA00023125"/>
    </source>
</evidence>
<dbReference type="InterPro" id="IPR036390">
    <property type="entry name" value="WH_DNA-bd_sf"/>
</dbReference>
<feature type="region of interest" description="Disordered" evidence="4">
    <location>
        <begin position="68"/>
        <end position="104"/>
    </location>
</feature>
<dbReference type="AlphaFoldDB" id="A0A4U0RIW7"/>
<dbReference type="Pfam" id="PF00392">
    <property type="entry name" value="GntR"/>
    <property type="match status" value="1"/>
</dbReference>
<dbReference type="PROSITE" id="PS50949">
    <property type="entry name" value="HTH_GNTR"/>
    <property type="match status" value="1"/>
</dbReference>
<evidence type="ECO:0000259" key="5">
    <source>
        <dbReference type="PROSITE" id="PS50949"/>
    </source>
</evidence>
<dbReference type="GO" id="GO:0003700">
    <property type="term" value="F:DNA-binding transcription factor activity"/>
    <property type="evidence" value="ECO:0007669"/>
    <property type="project" value="InterPro"/>
</dbReference>
<dbReference type="RefSeq" id="WP_136730963.1">
    <property type="nucleotide sequence ID" value="NZ_SUMC01000182.1"/>
</dbReference>
<evidence type="ECO:0000256" key="3">
    <source>
        <dbReference type="ARBA" id="ARBA00023163"/>
    </source>
</evidence>
<dbReference type="EMBL" id="SUMC01000182">
    <property type="protein sequence ID" value="TJZ95485.1"/>
    <property type="molecule type" value="Genomic_DNA"/>
</dbReference>
<evidence type="ECO:0000256" key="4">
    <source>
        <dbReference type="SAM" id="MobiDB-lite"/>
    </source>
</evidence>
<dbReference type="Gene3D" id="1.10.10.10">
    <property type="entry name" value="Winged helix-like DNA-binding domain superfamily/Winged helix DNA-binding domain"/>
    <property type="match status" value="1"/>
</dbReference>
<sequence length="104" mass="11453">MLHDVPRAPYLLAADALRRGTASGGFKPGDRLPSLSRLEERFHRETVRSGLRVLHEEGLIDTVQGRDSYVCDVPSPSAGRDPLAPDRTPHTTASTRNWHGRSPS</sequence>
<dbReference type="OrthoDB" id="7363114at2"/>
<name>A0A4U0RIW7_9ACTN</name>
<feature type="compositionally biased region" description="Polar residues" evidence="4">
    <location>
        <begin position="90"/>
        <end position="104"/>
    </location>
</feature>
<protein>
    <submittedName>
        <fullName evidence="6">Winged helix-turn-helix transcriptional regulator</fullName>
    </submittedName>
</protein>
<keyword evidence="7" id="KW-1185">Reference proteome</keyword>
<accession>A0A4U0RIW7</accession>
<evidence type="ECO:0000256" key="1">
    <source>
        <dbReference type="ARBA" id="ARBA00023015"/>
    </source>
</evidence>
<dbReference type="SMART" id="SM00345">
    <property type="entry name" value="HTH_GNTR"/>
    <property type="match status" value="1"/>
</dbReference>
<reference evidence="6 7" key="1">
    <citation type="submission" date="2019-04" db="EMBL/GenBank/DDBJ databases">
        <title>Streptomyces oryziradicis sp. nov., a novel actinomycete isolated from rhizosphere soil of rice (Oryza sativa L.).</title>
        <authorList>
            <person name="Li C."/>
        </authorList>
    </citation>
    <scope>NUCLEOTIDE SEQUENCE [LARGE SCALE GENOMIC DNA]</scope>
    <source>
        <strain evidence="6 7">NEAU-C40</strain>
    </source>
</reference>
<proteinExistence type="predicted"/>
<keyword evidence="3" id="KW-0804">Transcription</keyword>
<gene>
    <name evidence="6" type="ORF">FCI23_52175</name>
</gene>
<feature type="domain" description="HTH gntR-type" evidence="5">
    <location>
        <begin position="7"/>
        <end position="73"/>
    </location>
</feature>
<dbReference type="Proteomes" id="UP000305778">
    <property type="component" value="Unassembled WGS sequence"/>
</dbReference>
<evidence type="ECO:0000313" key="6">
    <source>
        <dbReference type="EMBL" id="TJZ95485.1"/>
    </source>
</evidence>
<keyword evidence="2" id="KW-0238">DNA-binding</keyword>
<comment type="caution">
    <text evidence="6">The sequence shown here is derived from an EMBL/GenBank/DDBJ whole genome shotgun (WGS) entry which is preliminary data.</text>
</comment>
<dbReference type="CDD" id="cd07377">
    <property type="entry name" value="WHTH_GntR"/>
    <property type="match status" value="1"/>
</dbReference>